<evidence type="ECO:0000313" key="2">
    <source>
        <dbReference type="Proteomes" id="UP000064201"/>
    </source>
</evidence>
<sequence length="215" mass="24556">MHLRPWLMRLTLVLGLLLPAGALAHPHAWIDLRMGLVFDDAGNLASMEQSWRIDPTYSHMLLEDLTRDLDGATGIDAALEHAAERMLGNLAAYDYFTELNLGDERLDVPQARNARLTLEDRRLHLRFELPLDEHDITAGDAFTYRVFDPEYWIEIRHDPDDIVFVENRPGCEVAVTEPRPDPQLIRYAATLERSDRSPVNDLGRHFAETATLECD</sequence>
<reference evidence="1 2" key="1">
    <citation type="submission" date="2015-04" db="EMBL/GenBank/DDBJ databases">
        <title>Complete Sequence for the Genome of the Thioalkalivibrio versutus D301.</title>
        <authorList>
            <person name="Mu T."/>
            <person name="Zhou J."/>
            <person name="Xu X."/>
        </authorList>
    </citation>
    <scope>NUCLEOTIDE SEQUENCE [LARGE SCALE GENOMIC DNA]</scope>
    <source>
        <strain evidence="1 2">D301</strain>
    </source>
</reference>
<dbReference type="InterPro" id="IPR010412">
    <property type="entry name" value="DUF1007"/>
</dbReference>
<dbReference type="PATRIC" id="fig|106634.4.peg.2005"/>
<dbReference type="AlphaFoldDB" id="A0A0G3G373"/>
<dbReference type="STRING" id="106634.TVD_09785"/>
<dbReference type="OrthoDB" id="5781652at2"/>
<proteinExistence type="predicted"/>
<name>A0A0G3G373_9GAMM</name>
<protein>
    <submittedName>
        <fullName evidence="1">Uncharacterized protein</fullName>
    </submittedName>
</protein>
<keyword evidence="2" id="KW-1185">Reference proteome</keyword>
<accession>A0A0G3G373</accession>
<dbReference type="RefSeq" id="WP_018176013.1">
    <property type="nucleotide sequence ID" value="NZ_CP011367.1"/>
</dbReference>
<dbReference type="EMBL" id="CP011367">
    <property type="protein sequence ID" value="AKJ95630.1"/>
    <property type="molecule type" value="Genomic_DNA"/>
</dbReference>
<dbReference type="KEGG" id="tvr:TVD_09785"/>
<dbReference type="Pfam" id="PF06226">
    <property type="entry name" value="DUF1007"/>
    <property type="match status" value="1"/>
</dbReference>
<evidence type="ECO:0000313" key="1">
    <source>
        <dbReference type="EMBL" id="AKJ95630.1"/>
    </source>
</evidence>
<organism evidence="1 2">
    <name type="scientific">Thioalkalivibrio versutus</name>
    <dbReference type="NCBI Taxonomy" id="106634"/>
    <lineage>
        <taxon>Bacteria</taxon>
        <taxon>Pseudomonadati</taxon>
        <taxon>Pseudomonadota</taxon>
        <taxon>Gammaproteobacteria</taxon>
        <taxon>Chromatiales</taxon>
        <taxon>Ectothiorhodospiraceae</taxon>
        <taxon>Thioalkalivibrio</taxon>
    </lineage>
</organism>
<dbReference type="Proteomes" id="UP000064201">
    <property type="component" value="Chromosome"/>
</dbReference>
<gene>
    <name evidence="1" type="ORF">TVD_09785</name>
</gene>